<evidence type="ECO:0000313" key="2">
    <source>
        <dbReference type="Proteomes" id="UP001152795"/>
    </source>
</evidence>
<organism evidence="1 2">
    <name type="scientific">Paramuricea clavata</name>
    <name type="common">Red gorgonian</name>
    <name type="synonym">Violescent sea-whip</name>
    <dbReference type="NCBI Taxonomy" id="317549"/>
    <lineage>
        <taxon>Eukaryota</taxon>
        <taxon>Metazoa</taxon>
        <taxon>Cnidaria</taxon>
        <taxon>Anthozoa</taxon>
        <taxon>Octocorallia</taxon>
        <taxon>Malacalcyonacea</taxon>
        <taxon>Plexauridae</taxon>
        <taxon>Paramuricea</taxon>
    </lineage>
</organism>
<dbReference type="AlphaFoldDB" id="A0A7D9I5W5"/>
<dbReference type="Proteomes" id="UP001152795">
    <property type="component" value="Unassembled WGS sequence"/>
</dbReference>
<accession>A0A7D9I5W5</accession>
<dbReference type="EMBL" id="CACRXK020003070">
    <property type="protein sequence ID" value="CAB3997308.1"/>
    <property type="molecule type" value="Genomic_DNA"/>
</dbReference>
<comment type="caution">
    <text evidence="1">The sequence shown here is derived from an EMBL/GenBank/DDBJ whole genome shotgun (WGS) entry which is preliminary data.</text>
</comment>
<sequence length="208" mass="23910">MSRNRCKRPDNSTNAYIIDFMEMVRKTPFKELEPSVKIFSDFAVALTKIIVNAGCNSDEIHIVFDTYKEDSMKNVERQRRRKSNEIIVLDSISLNHRGPIKLENFCCSSISKTGFQVFYVEWLKINYEVNKPLYLGISPKAWFMLAGRASPFPRLDCTHKEADDRMMFHVQYILGNKSDPTSITLSLDDTSVFVCLVPLCCQLGTSWS</sequence>
<gene>
    <name evidence="1" type="ORF">PACLA_8A066480</name>
</gene>
<protein>
    <submittedName>
        <fullName evidence="1">Uncharacterized protein</fullName>
    </submittedName>
</protein>
<proteinExistence type="predicted"/>
<dbReference type="OrthoDB" id="6156806at2759"/>
<evidence type="ECO:0000313" key="1">
    <source>
        <dbReference type="EMBL" id="CAB3997308.1"/>
    </source>
</evidence>
<reference evidence="1" key="1">
    <citation type="submission" date="2020-04" db="EMBL/GenBank/DDBJ databases">
        <authorList>
            <person name="Alioto T."/>
            <person name="Alioto T."/>
            <person name="Gomez Garrido J."/>
        </authorList>
    </citation>
    <scope>NUCLEOTIDE SEQUENCE</scope>
    <source>
        <strain evidence="1">A484AB</strain>
    </source>
</reference>
<keyword evidence="2" id="KW-1185">Reference proteome</keyword>
<name>A0A7D9I5W5_PARCT</name>